<dbReference type="AlphaFoldDB" id="A0A1S7LL71"/>
<dbReference type="EMBL" id="LO017727">
    <property type="protein sequence ID" value="CRH06601.1"/>
    <property type="molecule type" value="Genomic_DNA"/>
</dbReference>
<dbReference type="InterPro" id="IPR045422">
    <property type="entry name" value="DUF6511"/>
</dbReference>
<evidence type="ECO:0000313" key="1">
    <source>
        <dbReference type="EMBL" id="CRH06601.1"/>
    </source>
</evidence>
<accession>A0A1S7LL71</accession>
<gene>
    <name evidence="1" type="ORF">MAGMO_2442</name>
</gene>
<dbReference type="Pfam" id="PF20121">
    <property type="entry name" value="DUF6511"/>
    <property type="match status" value="1"/>
</dbReference>
<reference evidence="1" key="1">
    <citation type="submission" date="2015-04" db="EMBL/GenBank/DDBJ databases">
        <authorList>
            <person name="Syromyatnikov M.Y."/>
            <person name="Popov V.N."/>
        </authorList>
    </citation>
    <scope>NUCLEOTIDE SEQUENCE</scope>
    <source>
        <strain evidence="1">MO-1</strain>
    </source>
</reference>
<protein>
    <submittedName>
        <fullName evidence="1">Uncharacterized protein</fullName>
    </submittedName>
</protein>
<proteinExistence type="predicted"/>
<sequence length="41" mass="4691">MASIGMQRPLADYSKEEVLILVEVVITAYQEFMVNSKEIPF</sequence>
<organism evidence="1">
    <name type="scientific">Magnetococcus massalia (strain MO-1)</name>
    <dbReference type="NCBI Taxonomy" id="451514"/>
    <lineage>
        <taxon>Bacteria</taxon>
        <taxon>Pseudomonadati</taxon>
        <taxon>Pseudomonadota</taxon>
        <taxon>Magnetococcia</taxon>
        <taxon>Magnetococcales</taxon>
        <taxon>Magnetococcaceae</taxon>
        <taxon>Magnetococcus</taxon>
    </lineage>
</organism>
<name>A0A1S7LL71_MAGMO</name>